<feature type="binding site" evidence="8">
    <location>
        <position position="250"/>
    </location>
    <ligand>
        <name>Mg(2+)</name>
        <dbReference type="ChEBI" id="CHEBI:18420"/>
    </ligand>
</feature>
<name>A0AB94IYS9_9BACT</name>
<evidence type="ECO:0000256" key="6">
    <source>
        <dbReference type="ARBA" id="ARBA00066330"/>
    </source>
</evidence>
<dbReference type="InterPro" id="IPR005841">
    <property type="entry name" value="Alpha-D-phosphohexomutase_SF"/>
</dbReference>
<dbReference type="FunFam" id="3.40.120.10:FF:000002">
    <property type="entry name" value="Phosphoglucosamine mutase"/>
    <property type="match status" value="1"/>
</dbReference>
<dbReference type="HAMAP" id="MF_01554_B">
    <property type="entry name" value="GlmM_B"/>
    <property type="match status" value="1"/>
</dbReference>
<dbReference type="Proteomes" id="UP000008957">
    <property type="component" value="Chromosome"/>
</dbReference>
<evidence type="ECO:0000313" key="13">
    <source>
        <dbReference type="EMBL" id="CBL28859.1"/>
    </source>
</evidence>
<gene>
    <name evidence="8" type="primary">glmM</name>
    <name evidence="13" type="ORF">SY1_21050</name>
</gene>
<dbReference type="RefSeq" id="WP_015557006.1">
    <property type="nucleotide sequence ID" value="NC_021038.1"/>
</dbReference>
<feature type="modified residue" description="Phosphoserine" evidence="8">
    <location>
        <position position="105"/>
    </location>
</feature>
<dbReference type="NCBIfam" id="TIGR01455">
    <property type="entry name" value="glmM"/>
    <property type="match status" value="1"/>
</dbReference>
<feature type="domain" description="Alpha-D-phosphohexomutase C-terminal" evidence="9">
    <location>
        <begin position="391"/>
        <end position="437"/>
    </location>
</feature>
<dbReference type="InterPro" id="IPR016055">
    <property type="entry name" value="A-D-PHexomutase_a/b/a-I/II/III"/>
</dbReference>
<keyword evidence="4 8" id="KW-0460">Magnesium</keyword>
<dbReference type="GO" id="GO:0004615">
    <property type="term" value="F:phosphomannomutase activity"/>
    <property type="evidence" value="ECO:0007669"/>
    <property type="project" value="TreeGrafter"/>
</dbReference>
<keyword evidence="14" id="KW-1185">Reference proteome</keyword>
<feature type="binding site" description="via phosphate group" evidence="8">
    <location>
        <position position="105"/>
    </location>
    <ligand>
        <name>Mg(2+)</name>
        <dbReference type="ChEBI" id="CHEBI:18420"/>
    </ligand>
</feature>
<dbReference type="GO" id="GO:0000287">
    <property type="term" value="F:magnesium ion binding"/>
    <property type="evidence" value="ECO:0007669"/>
    <property type="project" value="UniProtKB-UniRule"/>
</dbReference>
<accession>A0AB94IYS9</accession>
<dbReference type="Gene3D" id="3.40.120.10">
    <property type="entry name" value="Alpha-D-Glucose-1,6-Bisphosphate, subunit A, domain 3"/>
    <property type="match status" value="3"/>
</dbReference>
<dbReference type="InterPro" id="IPR050060">
    <property type="entry name" value="Phosphoglucosamine_mutase"/>
</dbReference>
<dbReference type="InterPro" id="IPR006352">
    <property type="entry name" value="GlmM_bact"/>
</dbReference>
<dbReference type="InterPro" id="IPR005845">
    <property type="entry name" value="A-D-PHexomutase_a/b/a-II"/>
</dbReference>
<dbReference type="SUPFAM" id="SSF53738">
    <property type="entry name" value="Phosphoglucomutase, first 3 domains"/>
    <property type="match status" value="3"/>
</dbReference>
<evidence type="ECO:0000259" key="10">
    <source>
        <dbReference type="Pfam" id="PF02878"/>
    </source>
</evidence>
<keyword evidence="5 8" id="KW-0413">Isomerase</keyword>
<dbReference type="AlphaFoldDB" id="A0AB94IYS9"/>
<feature type="active site" description="Phosphoserine intermediate" evidence="8">
    <location>
        <position position="105"/>
    </location>
</feature>
<reference evidence="13 14" key="2">
    <citation type="submission" date="2010-03" db="EMBL/GenBank/DDBJ databases">
        <authorList>
            <person name="Pajon A."/>
        </authorList>
    </citation>
    <scope>NUCLEOTIDE SEQUENCE [LARGE SCALE GENOMIC DNA]</scope>
    <source>
        <strain evidence="13 14">SGP1</strain>
    </source>
</reference>
<dbReference type="PANTHER" id="PTHR42946">
    <property type="entry name" value="PHOSPHOHEXOSE MUTASE"/>
    <property type="match status" value="1"/>
</dbReference>
<sequence>MKSKRVLFGTDGVRDVANKGGMTPEMALRLGRAFILFMAERGTPKPRIVLGRDTRRSGMMLEGALAAGMTSAGAEVLSLGIIPTPGVSYAVRRLTVDGGAVISASHNPAEYNGIKFLDRDGRKLSDDSELSIEEYIGDNLTDDWRPTGASVGEVRQIPHIVHSYAEHLASMLKDHEATKSGIVFDCAHGAAGTVMPTLIERLNAAWRLIGADPDGMNINEGVGVMHMRHIGNCVTDFGCRIGFAFDGDADRALAVDSRGRVIDGDIILWVLARWLAGEGLLGSGVAMTVMSNIALEEHLKREGVGVFRCPVGDRYVLETMLREGARLGGEQSGHIIADAFTSTGDGLCTALLFLNAVRALGEDVDTLVDRFGRYPQKLSNLTLRSRDRLDLDRINDIAAEAQARMEGRGRIFIRPSGTEPLLRILVEASELSLVEEMSNLLIERLRGVC</sequence>
<dbReference type="FunFam" id="3.40.120.10:FF:000001">
    <property type="entry name" value="Phosphoglucosamine mutase"/>
    <property type="match status" value="1"/>
</dbReference>
<evidence type="ECO:0000256" key="7">
    <source>
        <dbReference type="ARBA" id="ARBA00068193"/>
    </source>
</evidence>
<evidence type="ECO:0000259" key="12">
    <source>
        <dbReference type="Pfam" id="PF02880"/>
    </source>
</evidence>
<proteinExistence type="inferred from homology"/>
<feature type="domain" description="Alpha-D-phosphohexomutase alpha/beta/alpha" evidence="11">
    <location>
        <begin position="163"/>
        <end position="259"/>
    </location>
</feature>
<dbReference type="PANTHER" id="PTHR42946:SF1">
    <property type="entry name" value="PHOSPHOGLUCOMUTASE (ALPHA-D-GLUCOSE-1,6-BISPHOSPHATE-DEPENDENT)"/>
    <property type="match status" value="1"/>
</dbReference>
<dbReference type="SUPFAM" id="SSF55957">
    <property type="entry name" value="Phosphoglucomutase, C-terminal domain"/>
    <property type="match status" value="1"/>
</dbReference>
<dbReference type="GO" id="GO:0006048">
    <property type="term" value="P:UDP-N-acetylglucosamine biosynthetic process"/>
    <property type="evidence" value="ECO:0007669"/>
    <property type="project" value="TreeGrafter"/>
</dbReference>
<dbReference type="GO" id="GO:0009252">
    <property type="term" value="P:peptidoglycan biosynthetic process"/>
    <property type="evidence" value="ECO:0007669"/>
    <property type="project" value="TreeGrafter"/>
</dbReference>
<protein>
    <recommendedName>
        <fullName evidence="7 8">Phosphoglucosamine mutase</fullName>
        <ecNumber evidence="6 8">5.4.2.10</ecNumber>
    </recommendedName>
</protein>
<dbReference type="Pfam" id="PF02879">
    <property type="entry name" value="PGM_PMM_II"/>
    <property type="match status" value="1"/>
</dbReference>
<dbReference type="Pfam" id="PF02878">
    <property type="entry name" value="PGM_PMM_I"/>
    <property type="match status" value="1"/>
</dbReference>
<dbReference type="InterPro" id="IPR005846">
    <property type="entry name" value="A-D-PHexomutase_a/b/a-III"/>
</dbReference>
<dbReference type="GO" id="GO:0005829">
    <property type="term" value="C:cytosol"/>
    <property type="evidence" value="ECO:0007669"/>
    <property type="project" value="TreeGrafter"/>
</dbReference>
<evidence type="ECO:0000256" key="5">
    <source>
        <dbReference type="ARBA" id="ARBA00023235"/>
    </source>
</evidence>
<evidence type="ECO:0000256" key="8">
    <source>
        <dbReference type="HAMAP-Rule" id="MF_01554"/>
    </source>
</evidence>
<feature type="domain" description="Alpha-D-phosphohexomutase alpha/beta/alpha" evidence="12">
    <location>
        <begin position="263"/>
        <end position="372"/>
    </location>
</feature>
<evidence type="ECO:0000256" key="2">
    <source>
        <dbReference type="ARBA" id="ARBA00022553"/>
    </source>
</evidence>
<feature type="domain" description="Alpha-D-phosphohexomutase alpha/beta/alpha" evidence="10">
    <location>
        <begin position="6"/>
        <end position="137"/>
    </location>
</feature>
<dbReference type="EMBL" id="FP929056">
    <property type="protein sequence ID" value="CBL28859.1"/>
    <property type="molecule type" value="Genomic_DNA"/>
</dbReference>
<comment type="function">
    <text evidence="8">Catalyzes the conversion of glucosamine-6-phosphate to glucosamine-1-phosphate.</text>
</comment>
<dbReference type="Gene3D" id="3.30.310.50">
    <property type="entry name" value="Alpha-D-phosphohexomutase, C-terminal domain"/>
    <property type="match status" value="1"/>
</dbReference>
<comment type="PTM">
    <text evidence="8">Activated by phosphorylation.</text>
</comment>
<comment type="cofactor">
    <cofactor evidence="8">
        <name>Mg(2+)</name>
        <dbReference type="ChEBI" id="CHEBI:18420"/>
    </cofactor>
    <text evidence="8">Binds 1 Mg(2+) ion per subunit.</text>
</comment>
<comment type="catalytic activity">
    <reaction evidence="8">
        <text>alpha-D-glucosamine 1-phosphate = D-glucosamine 6-phosphate</text>
        <dbReference type="Rhea" id="RHEA:23424"/>
        <dbReference type="ChEBI" id="CHEBI:58516"/>
        <dbReference type="ChEBI" id="CHEBI:58725"/>
        <dbReference type="EC" id="5.4.2.10"/>
    </reaction>
</comment>
<dbReference type="Pfam" id="PF02880">
    <property type="entry name" value="PGM_PMM_III"/>
    <property type="match status" value="1"/>
</dbReference>
<evidence type="ECO:0000259" key="11">
    <source>
        <dbReference type="Pfam" id="PF02879"/>
    </source>
</evidence>
<keyword evidence="2 8" id="KW-0597">Phosphoprotein</keyword>
<dbReference type="EC" id="5.4.2.10" evidence="6 8"/>
<keyword evidence="3 8" id="KW-0479">Metal-binding</keyword>
<dbReference type="InterPro" id="IPR005844">
    <property type="entry name" value="A-D-PHexomutase_a/b/a-I"/>
</dbReference>
<evidence type="ECO:0000256" key="3">
    <source>
        <dbReference type="ARBA" id="ARBA00022723"/>
    </source>
</evidence>
<evidence type="ECO:0000256" key="4">
    <source>
        <dbReference type="ARBA" id="ARBA00022842"/>
    </source>
</evidence>
<dbReference type="GO" id="GO:0005975">
    <property type="term" value="P:carbohydrate metabolic process"/>
    <property type="evidence" value="ECO:0007669"/>
    <property type="project" value="InterPro"/>
</dbReference>
<dbReference type="PRINTS" id="PR00509">
    <property type="entry name" value="PGMPMM"/>
</dbReference>
<dbReference type="InterPro" id="IPR005843">
    <property type="entry name" value="A-D-PHexomutase_C"/>
</dbReference>
<evidence type="ECO:0000313" key="14">
    <source>
        <dbReference type="Proteomes" id="UP000008957"/>
    </source>
</evidence>
<dbReference type="Pfam" id="PF00408">
    <property type="entry name" value="PGM_PMM_IV"/>
    <property type="match status" value="1"/>
</dbReference>
<evidence type="ECO:0000259" key="9">
    <source>
        <dbReference type="Pfam" id="PF00408"/>
    </source>
</evidence>
<dbReference type="InterPro" id="IPR036900">
    <property type="entry name" value="A-D-PHexomutase_C_sf"/>
</dbReference>
<evidence type="ECO:0000256" key="1">
    <source>
        <dbReference type="ARBA" id="ARBA00010231"/>
    </source>
</evidence>
<comment type="similarity">
    <text evidence="1 8">Belongs to the phosphohexose mutase family.</text>
</comment>
<dbReference type="KEGG" id="sbr:SY1_21050"/>
<organism evidence="13 14">
    <name type="scientific">Fretibacterium fastidiosum</name>
    <dbReference type="NCBI Taxonomy" id="651822"/>
    <lineage>
        <taxon>Bacteria</taxon>
        <taxon>Thermotogati</taxon>
        <taxon>Synergistota</taxon>
        <taxon>Synergistia</taxon>
        <taxon>Synergistales</taxon>
        <taxon>Aminobacteriaceae</taxon>
        <taxon>Fretibacterium</taxon>
    </lineage>
</organism>
<feature type="binding site" evidence="8">
    <location>
        <position position="246"/>
    </location>
    <ligand>
        <name>Mg(2+)</name>
        <dbReference type="ChEBI" id="CHEBI:18420"/>
    </ligand>
</feature>
<dbReference type="GO" id="GO:0008966">
    <property type="term" value="F:phosphoglucosamine mutase activity"/>
    <property type="evidence" value="ECO:0007669"/>
    <property type="project" value="UniProtKB-UniRule"/>
</dbReference>
<feature type="binding site" evidence="8">
    <location>
        <position position="248"/>
    </location>
    <ligand>
        <name>Mg(2+)</name>
        <dbReference type="ChEBI" id="CHEBI:18420"/>
    </ligand>
</feature>
<reference evidence="14" key="1">
    <citation type="submission" date="2010-03" db="EMBL/GenBank/DDBJ databases">
        <title>The genome sequence of Synergistetes sp. SGP1.</title>
        <authorList>
            <consortium name="metaHIT consortium -- http://www.metahit.eu/"/>
            <person name="Pajon A."/>
            <person name="Turner K."/>
            <person name="Parkhill J."/>
            <person name="Wade W."/>
            <person name="Vartoukian S."/>
        </authorList>
    </citation>
    <scope>NUCLEOTIDE SEQUENCE [LARGE SCALE GENOMIC DNA]</scope>
    <source>
        <strain evidence="14">SGP1</strain>
    </source>
</reference>